<dbReference type="Gene3D" id="3.40.50.720">
    <property type="entry name" value="NAD(P)-binding Rossmann-like Domain"/>
    <property type="match status" value="1"/>
</dbReference>
<evidence type="ECO:0000313" key="5">
    <source>
        <dbReference type="EMBL" id="RBP01046.1"/>
    </source>
</evidence>
<dbReference type="PROSITE" id="PS00061">
    <property type="entry name" value="ADH_SHORT"/>
    <property type="match status" value="1"/>
</dbReference>
<dbReference type="InterPro" id="IPR020904">
    <property type="entry name" value="Sc_DH/Rdtase_CS"/>
</dbReference>
<reference evidence="5 6" key="1">
    <citation type="submission" date="2018-06" db="EMBL/GenBank/DDBJ databases">
        <title>Genomic Encyclopedia of Type Strains, Phase IV (KMG-IV): sequencing the most valuable type-strain genomes for metagenomic binning, comparative biology and taxonomic classification.</title>
        <authorList>
            <person name="Goeker M."/>
        </authorList>
    </citation>
    <scope>NUCLEOTIDE SEQUENCE [LARGE SCALE GENOMIC DNA]</scope>
    <source>
        <strain evidence="5 6">DSM 24875</strain>
    </source>
</reference>
<dbReference type="PRINTS" id="PR00080">
    <property type="entry name" value="SDRFAMILY"/>
</dbReference>
<proteinExistence type="inferred from homology"/>
<comment type="caution">
    <text evidence="5">The sequence shown here is derived from an EMBL/GenBank/DDBJ whole genome shotgun (WGS) entry which is preliminary data.</text>
</comment>
<name>A0A366EGA4_9HYPH</name>
<dbReference type="RefSeq" id="WP_113893994.1">
    <property type="nucleotide sequence ID" value="NZ_QNRK01000060.1"/>
</dbReference>
<dbReference type="EMBL" id="QNRK01000060">
    <property type="protein sequence ID" value="RBP01046.1"/>
    <property type="molecule type" value="Genomic_DNA"/>
</dbReference>
<dbReference type="InterPro" id="IPR036291">
    <property type="entry name" value="NAD(P)-bd_dom_sf"/>
</dbReference>
<feature type="domain" description="Ketoreductase" evidence="4">
    <location>
        <begin position="8"/>
        <end position="194"/>
    </location>
</feature>
<keyword evidence="6" id="KW-1185">Reference proteome</keyword>
<dbReference type="AlphaFoldDB" id="A0A366EGA4"/>
<keyword evidence="2" id="KW-0560">Oxidoreductase</keyword>
<dbReference type="PRINTS" id="PR00081">
    <property type="entry name" value="GDHRDH"/>
</dbReference>
<dbReference type="InterPro" id="IPR057326">
    <property type="entry name" value="KR_dom"/>
</dbReference>
<dbReference type="PANTHER" id="PTHR45024:SF2">
    <property type="entry name" value="SCP2 DOMAIN-CONTAINING PROTEIN"/>
    <property type="match status" value="1"/>
</dbReference>
<protein>
    <submittedName>
        <fullName evidence="5">NAD(P)-dependent dehydrogenase (Short-subunit alcohol dehydrogenase family)</fullName>
    </submittedName>
</protein>
<organism evidence="5 6">
    <name type="scientific">Roseiarcus fermentans</name>
    <dbReference type="NCBI Taxonomy" id="1473586"/>
    <lineage>
        <taxon>Bacteria</taxon>
        <taxon>Pseudomonadati</taxon>
        <taxon>Pseudomonadota</taxon>
        <taxon>Alphaproteobacteria</taxon>
        <taxon>Hyphomicrobiales</taxon>
        <taxon>Roseiarcaceae</taxon>
        <taxon>Roseiarcus</taxon>
    </lineage>
</organism>
<evidence type="ECO:0000256" key="1">
    <source>
        <dbReference type="ARBA" id="ARBA00006484"/>
    </source>
</evidence>
<comment type="similarity">
    <text evidence="1 3">Belongs to the short-chain dehydrogenases/reductases (SDR) family.</text>
</comment>
<sequence>MVADFSGRVAIVTGAGSGLGRCHALGLARRGARVVVNDLGRNGAPSANALAVVEEIRAAGGAAAADPADVADFEQVSAMAARAETDWGRVDILVCNAGVLADKSFAKMAMADFERVVRVHLIGSANCARAVWGGMRERGYGRIVLTSSASGIYGNFGQANYGAAKAGLIGLMNVLHLEGMKTDIRVNILAPTARTAMTEGLLPPAAAELLGPETVTPAVLFLASEAAPSRVILGAGAGTFAVTHIAETAGVYLDAAERTPEAIAARWAEISDPATAAPLQDAYSQTRKFVAAAAKARGEAIDW</sequence>
<dbReference type="Proteomes" id="UP000253529">
    <property type="component" value="Unassembled WGS sequence"/>
</dbReference>
<evidence type="ECO:0000256" key="2">
    <source>
        <dbReference type="ARBA" id="ARBA00023002"/>
    </source>
</evidence>
<evidence type="ECO:0000256" key="3">
    <source>
        <dbReference type="RuleBase" id="RU000363"/>
    </source>
</evidence>
<dbReference type="InterPro" id="IPR051687">
    <property type="entry name" value="Peroxisomal_Beta-Oxidation"/>
</dbReference>
<dbReference type="GO" id="GO:0016491">
    <property type="term" value="F:oxidoreductase activity"/>
    <property type="evidence" value="ECO:0007669"/>
    <property type="project" value="UniProtKB-KW"/>
</dbReference>
<dbReference type="SMART" id="SM00822">
    <property type="entry name" value="PKS_KR"/>
    <property type="match status" value="1"/>
</dbReference>
<evidence type="ECO:0000313" key="6">
    <source>
        <dbReference type="Proteomes" id="UP000253529"/>
    </source>
</evidence>
<dbReference type="SUPFAM" id="SSF51735">
    <property type="entry name" value="NAD(P)-binding Rossmann-fold domains"/>
    <property type="match status" value="1"/>
</dbReference>
<accession>A0A366EGA4</accession>
<dbReference type="Pfam" id="PF00106">
    <property type="entry name" value="adh_short"/>
    <property type="match status" value="1"/>
</dbReference>
<evidence type="ECO:0000259" key="4">
    <source>
        <dbReference type="SMART" id="SM00822"/>
    </source>
</evidence>
<dbReference type="InterPro" id="IPR002347">
    <property type="entry name" value="SDR_fam"/>
</dbReference>
<dbReference type="PANTHER" id="PTHR45024">
    <property type="entry name" value="DEHYDROGENASES, SHORT CHAIN"/>
    <property type="match status" value="1"/>
</dbReference>
<dbReference type="OrthoDB" id="9804774at2"/>
<gene>
    <name evidence="5" type="ORF">DFR50_16013</name>
</gene>